<keyword evidence="2" id="KW-1185">Reference proteome</keyword>
<dbReference type="InterPro" id="IPR023393">
    <property type="entry name" value="START-like_dom_sf"/>
</dbReference>
<protein>
    <submittedName>
        <fullName evidence="1">Uncharacterized protein</fullName>
    </submittedName>
</protein>
<accession>A0A9P6EBP6</accession>
<evidence type="ECO:0000313" key="1">
    <source>
        <dbReference type="EMBL" id="KAF9526045.1"/>
    </source>
</evidence>
<dbReference type="EMBL" id="MU157876">
    <property type="protein sequence ID" value="KAF9526045.1"/>
    <property type="molecule type" value="Genomic_DNA"/>
</dbReference>
<dbReference type="InterPro" id="IPR015075">
    <property type="entry name" value="AtaL"/>
</dbReference>
<comment type="caution">
    <text evidence="1">The sequence shown here is derived from an EMBL/GenBank/DDBJ whole genome shotgun (WGS) entry which is preliminary data.</text>
</comment>
<organism evidence="1 2">
    <name type="scientific">Crepidotus variabilis</name>
    <dbReference type="NCBI Taxonomy" id="179855"/>
    <lineage>
        <taxon>Eukaryota</taxon>
        <taxon>Fungi</taxon>
        <taxon>Dikarya</taxon>
        <taxon>Basidiomycota</taxon>
        <taxon>Agaricomycotina</taxon>
        <taxon>Agaricomycetes</taxon>
        <taxon>Agaricomycetidae</taxon>
        <taxon>Agaricales</taxon>
        <taxon>Agaricineae</taxon>
        <taxon>Crepidotaceae</taxon>
        <taxon>Crepidotus</taxon>
    </lineage>
</organism>
<evidence type="ECO:0000313" key="2">
    <source>
        <dbReference type="Proteomes" id="UP000807306"/>
    </source>
</evidence>
<dbReference type="SUPFAM" id="SSF55961">
    <property type="entry name" value="Bet v1-like"/>
    <property type="match status" value="1"/>
</dbReference>
<dbReference type="OrthoDB" id="2320332at2759"/>
<gene>
    <name evidence="1" type="ORF">CPB83DRAFT_817655</name>
</gene>
<proteinExistence type="predicted"/>
<reference evidence="1" key="1">
    <citation type="submission" date="2020-11" db="EMBL/GenBank/DDBJ databases">
        <authorList>
            <consortium name="DOE Joint Genome Institute"/>
            <person name="Ahrendt S."/>
            <person name="Riley R."/>
            <person name="Andreopoulos W."/>
            <person name="Labutti K."/>
            <person name="Pangilinan J."/>
            <person name="Ruiz-Duenas F.J."/>
            <person name="Barrasa J.M."/>
            <person name="Sanchez-Garcia M."/>
            <person name="Camarero S."/>
            <person name="Miyauchi S."/>
            <person name="Serrano A."/>
            <person name="Linde D."/>
            <person name="Babiker R."/>
            <person name="Drula E."/>
            <person name="Ayuso-Fernandez I."/>
            <person name="Pacheco R."/>
            <person name="Padilla G."/>
            <person name="Ferreira P."/>
            <person name="Barriuso J."/>
            <person name="Kellner H."/>
            <person name="Castanera R."/>
            <person name="Alfaro M."/>
            <person name="Ramirez L."/>
            <person name="Pisabarro A.G."/>
            <person name="Kuo A."/>
            <person name="Tritt A."/>
            <person name="Lipzen A."/>
            <person name="He G."/>
            <person name="Yan M."/>
            <person name="Ng V."/>
            <person name="Cullen D."/>
            <person name="Martin F."/>
            <person name="Rosso M.-N."/>
            <person name="Henrissat B."/>
            <person name="Hibbett D."/>
            <person name="Martinez A.T."/>
            <person name="Grigoriev I.V."/>
        </authorList>
    </citation>
    <scope>NUCLEOTIDE SEQUENCE</scope>
    <source>
        <strain evidence="1">CBS 506.95</strain>
    </source>
</reference>
<dbReference type="AlphaFoldDB" id="A0A9P6EBP6"/>
<dbReference type="Pfam" id="PF08982">
    <property type="entry name" value="AtaL"/>
    <property type="match status" value="1"/>
</dbReference>
<dbReference type="Gene3D" id="3.30.530.20">
    <property type="match status" value="1"/>
</dbReference>
<sequence length="151" mass="16879">MPKHFALTRQVNPPDVEPKITLEQLWKGLELKVAHPELYLSMVTGADLSTEGEKTVRKMTTKSGVVVQEYISQYEGTMVYFDGVDTEFRVTNTISYDQNNQLLLTFSFVGGVPGQPGYAEKSTHEELNKVVGNVIQKTIDLVRESVQKGSL</sequence>
<dbReference type="Proteomes" id="UP000807306">
    <property type="component" value="Unassembled WGS sequence"/>
</dbReference>
<name>A0A9P6EBP6_9AGAR</name>